<name>A0A1M6FWJ4_9FIRM</name>
<reference evidence="1 2" key="1">
    <citation type="submission" date="2016-11" db="EMBL/GenBank/DDBJ databases">
        <authorList>
            <person name="Jaros S."/>
            <person name="Januszkiewicz K."/>
            <person name="Wedrychowicz H."/>
        </authorList>
    </citation>
    <scope>NUCLEOTIDE SEQUENCE [LARGE SCALE GENOMIC DNA]</scope>
    <source>
        <strain evidence="1 2">DSM 19022</strain>
    </source>
</reference>
<dbReference type="AlphaFoldDB" id="A0A1M6FWJ4"/>
<dbReference type="STRING" id="1122184.SAMN02745176_02138"/>
<gene>
    <name evidence="1" type="ORF">SAMN02745176_02138</name>
</gene>
<evidence type="ECO:0000313" key="1">
    <source>
        <dbReference type="EMBL" id="SHJ02067.1"/>
    </source>
</evidence>
<protein>
    <submittedName>
        <fullName evidence="1">Uncharacterized protein</fullName>
    </submittedName>
</protein>
<proteinExistence type="predicted"/>
<keyword evidence="2" id="KW-1185">Reference proteome</keyword>
<sequence length="52" mass="6568">MNDGLISDDYWINYKDTPYYTFEHNKEILVNYKKMLEQFLIYNRFFNEDYVI</sequence>
<evidence type="ECO:0000313" key="2">
    <source>
        <dbReference type="Proteomes" id="UP000184442"/>
    </source>
</evidence>
<accession>A0A1M6FWJ4</accession>
<dbReference type="EMBL" id="FQZS01000013">
    <property type="protein sequence ID" value="SHJ02067.1"/>
    <property type="molecule type" value="Genomic_DNA"/>
</dbReference>
<organism evidence="1 2">
    <name type="scientific">Lutispora thermophila DSM 19022</name>
    <dbReference type="NCBI Taxonomy" id="1122184"/>
    <lineage>
        <taxon>Bacteria</taxon>
        <taxon>Bacillati</taxon>
        <taxon>Bacillota</taxon>
        <taxon>Clostridia</taxon>
        <taxon>Lutisporales</taxon>
        <taxon>Lutisporaceae</taxon>
        <taxon>Lutispora</taxon>
    </lineage>
</organism>
<dbReference type="Proteomes" id="UP000184442">
    <property type="component" value="Unassembled WGS sequence"/>
</dbReference>